<evidence type="ECO:0000313" key="2">
    <source>
        <dbReference type="EMBL" id="MDL4841757.1"/>
    </source>
</evidence>
<dbReference type="RefSeq" id="WP_285933039.1">
    <property type="nucleotide sequence ID" value="NZ_JASTZU010000047.1"/>
</dbReference>
<dbReference type="EMBL" id="JASTZU010000047">
    <property type="protein sequence ID" value="MDL4841757.1"/>
    <property type="molecule type" value="Genomic_DNA"/>
</dbReference>
<reference evidence="2 3" key="1">
    <citation type="submission" date="2023-06" db="EMBL/GenBank/DDBJ databases">
        <title>Aquibacillus rhizosphaerae LR5S19.</title>
        <authorList>
            <person name="Sun J.-Q."/>
        </authorList>
    </citation>
    <scope>NUCLEOTIDE SEQUENCE [LARGE SCALE GENOMIC DNA]</scope>
    <source>
        <strain evidence="2 3">LR5S19</strain>
    </source>
</reference>
<accession>A0ABT7L7C1</accession>
<keyword evidence="1" id="KW-0812">Transmembrane</keyword>
<comment type="caution">
    <text evidence="2">The sequence shown here is derived from an EMBL/GenBank/DDBJ whole genome shotgun (WGS) entry which is preliminary data.</text>
</comment>
<organism evidence="2 3">
    <name type="scientific">Aquibacillus rhizosphaerae</name>
    <dbReference type="NCBI Taxonomy" id="3051431"/>
    <lineage>
        <taxon>Bacteria</taxon>
        <taxon>Bacillati</taxon>
        <taxon>Bacillota</taxon>
        <taxon>Bacilli</taxon>
        <taxon>Bacillales</taxon>
        <taxon>Bacillaceae</taxon>
        <taxon>Aquibacillus</taxon>
    </lineage>
</organism>
<evidence type="ECO:0000313" key="3">
    <source>
        <dbReference type="Proteomes" id="UP001235343"/>
    </source>
</evidence>
<feature type="transmembrane region" description="Helical" evidence="1">
    <location>
        <begin position="24"/>
        <end position="45"/>
    </location>
</feature>
<gene>
    <name evidence="2" type="ORF">QQS35_15055</name>
</gene>
<proteinExistence type="predicted"/>
<name>A0ABT7L7C1_9BACI</name>
<protein>
    <submittedName>
        <fullName evidence="2">Uncharacterized protein</fullName>
    </submittedName>
</protein>
<keyword evidence="1" id="KW-0472">Membrane</keyword>
<keyword evidence="3" id="KW-1185">Reference proteome</keyword>
<evidence type="ECO:0000256" key="1">
    <source>
        <dbReference type="SAM" id="Phobius"/>
    </source>
</evidence>
<dbReference type="Proteomes" id="UP001235343">
    <property type="component" value="Unassembled WGS sequence"/>
</dbReference>
<keyword evidence="1" id="KW-1133">Transmembrane helix</keyword>
<sequence>MGSQIRGIDSPEKVSTVKIGELTVFIRLSLLLINTACAIAHAGILETTSIL</sequence>